<accession>A0A1H5RKX8</accession>
<feature type="transmembrane region" description="Helical" evidence="6">
    <location>
        <begin position="41"/>
        <end position="62"/>
    </location>
</feature>
<dbReference type="OrthoDB" id="3212530at2"/>
<dbReference type="PANTHER" id="PTHR30028">
    <property type="entry name" value="UPF0014 INNER MEMBRANE PROTEIN YBBM-RELATED"/>
    <property type="match status" value="1"/>
</dbReference>
<keyword evidence="3 6" id="KW-0812">Transmembrane</keyword>
<feature type="transmembrane region" description="Helical" evidence="6">
    <location>
        <begin position="124"/>
        <end position="144"/>
    </location>
</feature>
<organism evidence="7 8">
    <name type="scientific">Amycolatopsis pretoriensis</name>
    <dbReference type="NCBI Taxonomy" id="218821"/>
    <lineage>
        <taxon>Bacteria</taxon>
        <taxon>Bacillati</taxon>
        <taxon>Actinomycetota</taxon>
        <taxon>Actinomycetes</taxon>
        <taxon>Pseudonocardiales</taxon>
        <taxon>Pseudonocardiaceae</taxon>
        <taxon>Amycolatopsis</taxon>
    </lineage>
</organism>
<keyword evidence="8" id="KW-1185">Reference proteome</keyword>
<evidence type="ECO:0000313" key="7">
    <source>
        <dbReference type="EMBL" id="SEF38348.1"/>
    </source>
</evidence>
<feature type="transmembrane region" description="Helical" evidence="6">
    <location>
        <begin position="68"/>
        <end position="85"/>
    </location>
</feature>
<dbReference type="Pfam" id="PF03649">
    <property type="entry name" value="UPF0014"/>
    <property type="match status" value="1"/>
</dbReference>
<protein>
    <submittedName>
        <fullName evidence="7">Putative ABC transport system permease protein</fullName>
    </submittedName>
</protein>
<comment type="similarity">
    <text evidence="2">Belongs to the UPF0014 family.</text>
</comment>
<evidence type="ECO:0000313" key="8">
    <source>
        <dbReference type="Proteomes" id="UP000198878"/>
    </source>
</evidence>
<reference evidence="8" key="1">
    <citation type="submission" date="2016-10" db="EMBL/GenBank/DDBJ databases">
        <authorList>
            <person name="Varghese N."/>
            <person name="Submissions S."/>
        </authorList>
    </citation>
    <scope>NUCLEOTIDE SEQUENCE [LARGE SCALE GENOMIC DNA]</scope>
    <source>
        <strain evidence="8">DSM 44654</strain>
    </source>
</reference>
<evidence type="ECO:0000256" key="4">
    <source>
        <dbReference type="ARBA" id="ARBA00022989"/>
    </source>
</evidence>
<feature type="transmembrane region" description="Helical" evidence="6">
    <location>
        <begin position="12"/>
        <end position="34"/>
    </location>
</feature>
<dbReference type="GO" id="GO:0005886">
    <property type="term" value="C:plasma membrane"/>
    <property type="evidence" value="ECO:0007669"/>
    <property type="project" value="TreeGrafter"/>
</dbReference>
<evidence type="ECO:0000256" key="2">
    <source>
        <dbReference type="ARBA" id="ARBA00005268"/>
    </source>
</evidence>
<evidence type="ECO:0000256" key="3">
    <source>
        <dbReference type="ARBA" id="ARBA00022692"/>
    </source>
</evidence>
<evidence type="ECO:0000256" key="1">
    <source>
        <dbReference type="ARBA" id="ARBA00004141"/>
    </source>
</evidence>
<dbReference type="EMBL" id="FNUJ01000020">
    <property type="protein sequence ID" value="SEF38348.1"/>
    <property type="molecule type" value="Genomic_DNA"/>
</dbReference>
<feature type="transmembrane region" description="Helical" evidence="6">
    <location>
        <begin position="97"/>
        <end position="118"/>
    </location>
</feature>
<feature type="transmembrane region" description="Helical" evidence="6">
    <location>
        <begin position="194"/>
        <end position="214"/>
    </location>
</feature>
<feature type="transmembrane region" description="Helical" evidence="6">
    <location>
        <begin position="220"/>
        <end position="243"/>
    </location>
</feature>
<keyword evidence="5 6" id="KW-0472">Membrane</keyword>
<sequence>MSGVNDAAIRFGPALVAVLVLLAVAATAVVRFGGLGRGRDVLIAAVRAVAQLALVSFVITAVLRSAPLTGLFVLLMFGIAAVTSARRAGRWANLPWTALAIAAGVVPVLALVLGAGVVPPKPIAVVPIAGIVIGGAMTATSQAARRALDELEARHGEYEAALALGFLPRPAALEICRPSAGHALIPALDQTRTVGLVTLPGAYVGVLLGGAGPVEAGLTQVLVLIGLLAAEAVSILVTVQFVAAGKLSRAA</sequence>
<dbReference type="Proteomes" id="UP000198878">
    <property type="component" value="Unassembled WGS sequence"/>
</dbReference>
<name>A0A1H5RKX8_9PSEU</name>
<evidence type="ECO:0000256" key="6">
    <source>
        <dbReference type="SAM" id="Phobius"/>
    </source>
</evidence>
<dbReference type="AlphaFoldDB" id="A0A1H5RKX8"/>
<evidence type="ECO:0000256" key="5">
    <source>
        <dbReference type="ARBA" id="ARBA00023136"/>
    </source>
</evidence>
<dbReference type="PANTHER" id="PTHR30028:SF0">
    <property type="entry name" value="PROTEIN ALUMINUM SENSITIVE 3"/>
    <property type="match status" value="1"/>
</dbReference>
<comment type="subcellular location">
    <subcellularLocation>
        <location evidence="1">Membrane</location>
        <topology evidence="1">Multi-pass membrane protein</topology>
    </subcellularLocation>
</comment>
<gene>
    <name evidence="7" type="ORF">SAMN05421837_12073</name>
</gene>
<keyword evidence="4 6" id="KW-1133">Transmembrane helix</keyword>
<proteinExistence type="inferred from homology"/>
<dbReference type="STRING" id="218821.SAMN05421837_12073"/>
<dbReference type="InterPro" id="IPR005226">
    <property type="entry name" value="UPF0014_fam"/>
</dbReference>